<comment type="miscellaneous">
    <text evidence="32">HIV-1 lineages are divided in three main groups, M (for Major), O (for Outlier), and N (for New, or Non-M, Non-O). The vast majority of strains found worldwide belong to the group M. Group O seems to be endemic to and largely confined to Cameroon and neighboring countries in West Central Africa, where these viruses represent a small minority of HIV-1 strains. The group N is represented by a limited number of isolates from Cameroonian persons. The group M is further subdivided in 9 clades or subtypes (A to D, F to H, J and K).</text>
</comment>
<evidence type="ECO:0000256" key="4">
    <source>
        <dbReference type="ARBA" id="ARBA00004563"/>
    </source>
</evidence>
<keyword evidence="30 32" id="KW-0449">Lipoprotein</keyword>
<dbReference type="Gene3D" id="1.20.5.490">
    <property type="entry name" value="Single helix bin"/>
    <property type="match status" value="1"/>
</dbReference>
<evidence type="ECO:0000256" key="2">
    <source>
        <dbReference type="ARBA" id="ARBA00004433"/>
    </source>
</evidence>
<dbReference type="Gene3D" id="1.10.287.210">
    <property type="match status" value="1"/>
</dbReference>
<keyword evidence="27 32" id="KW-1015">Disulfide bond</keyword>
<dbReference type="Gene3D" id="2.170.40.20">
    <property type="entry name" value="Human immunodeficiency virus 1, Gp160, envelope glycoprotein"/>
    <property type="match status" value="2"/>
</dbReference>
<evidence type="ECO:0000256" key="31">
    <source>
        <dbReference type="ARBA" id="ARBA00023296"/>
    </source>
</evidence>
<comment type="subcellular location">
    <molecule>Transmembrane protein gp41</molecule>
    <subcellularLocation>
        <location evidence="32">Virion membrane</location>
        <topology evidence="32">Single-pass type I membrane protein</topology>
    </subcellularLocation>
    <subcellularLocation>
        <location evidence="32">Host cell membrane</location>
        <topology evidence="32">Single-pass type I membrane protein</topology>
    </subcellularLocation>
    <subcellularLocation>
        <location evidence="32">Host endosome membrane</location>
        <topology evidence="32">Single-pass type I membrane protein</topology>
    </subcellularLocation>
    <text evidence="32">It is probably concentrated at the site of budding and incorporated into the virions possibly by contacts between the cytoplasmic tail of Env and the N-terminus of Gag.</text>
</comment>
<feature type="disulfide bond" evidence="32">
    <location>
        <begin position="227"/>
        <end position="238"/>
    </location>
</feature>
<evidence type="ECO:0000256" key="3">
    <source>
        <dbReference type="ARBA" id="ARBA00004505"/>
    </source>
</evidence>
<evidence type="ECO:0000256" key="21">
    <source>
        <dbReference type="ARBA" id="ARBA00022890"/>
    </source>
</evidence>
<feature type="region of interest" description="Immunosuppression" evidence="32">
    <location>
        <begin position="576"/>
        <end position="594"/>
    </location>
</feature>
<dbReference type="InterPro" id="IPR036377">
    <property type="entry name" value="Gp120_core_sf"/>
</dbReference>
<keyword evidence="16 32" id="KW-0732">Signal</keyword>
<dbReference type="GO" id="GO:0039654">
    <property type="term" value="P:fusion of virus membrane with host endosome membrane"/>
    <property type="evidence" value="ECO:0007669"/>
    <property type="project" value="UniProtKB-UniRule"/>
</dbReference>
<evidence type="ECO:0000256" key="10">
    <source>
        <dbReference type="ARBA" id="ARBA00022570"/>
    </source>
</evidence>
<dbReference type="GO" id="GO:0052031">
    <property type="term" value="P:symbiont-mediated perturbation of host defense response"/>
    <property type="evidence" value="ECO:0007669"/>
    <property type="project" value="UniProtKB-UniRule"/>
</dbReference>
<evidence type="ECO:0000259" key="35">
    <source>
        <dbReference type="Pfam" id="PF00516"/>
    </source>
</evidence>
<sequence length="858" mass="97644">MRVKEIMRNCQHWWRWGMMLLGMLMICSATEKLWVTVYYGVPVWREANTTLFCASDAKAHSTEAHNVWATHACVPTDPSPQEVVMGNVTENFNMWKNNMVEQMHEDIISLWDQSLKPCVKLTPLCVTLSCTDVTLNSTNATKNNNSRIEELEMKNCSFNVTTTIRDKVKKEYALFYRLDVMPVDNDTTSYILINCNTSTITQACPKTSFEPIPIHYCAPAGFAILKCNDKKFNGTGPCTNVSTIQCTHGIRPVVSTQLLLNGSLAEGKTMIRSENFTNNAKTIIVQLNESISINCTRPNNNTRKSIHIAPGRAFYATGEIIGDIRQAHCNISRKDWNYTLIRIVEKLKEQYGNNKTIVFEQHSGGDPEITMHSFNCGGEFFYCNTTELFNSTWNNTDTWNDTGTWDDNSTSIITLPCRIKQIINRWQEVGKAMYAPPISGQINCSSQITGLLLTRDGGGGNGTDNGTETFRPSGGNMKDNWRSELYKYKVVKIEPLGIAPTKAKRRVVQREKRAVTIGAMLLGFLGAAGSTMGAASLTLTVQARLLLSGIVQQQNNLLRAIEAQQHLLQLTVWGIKQLQARVLAVERYLRDQQLLGIWGCSGKLICTTAVPWNASWSNKTQEEIWENMTWMQWEREIDNYTGVIYALLEESQNQQEKNEQELLKLDKWASLWNWFSITNWLWYIRLFIMIVGGLIGLRIVFTILSIVNRVRKGYSPLSFQTRLPAQRGPDKPEEIEEEGGDRDRGGSGPLVNGLLAIVWVDLRNLFLFLYYRLRDLLLIVTRIVELLGRRGWEALKYWWNLLQYWSQELKKSAVSLLNTTAIVVAEGTDRIIEIVQRTFRAIRNIPRRIRQGAERALQ</sequence>
<feature type="disulfide bond" evidence="32">
    <location>
        <begin position="600"/>
        <end position="606"/>
    </location>
</feature>
<evidence type="ECO:0000313" key="37">
    <source>
        <dbReference type="EMBL" id="QQX39334.1"/>
    </source>
</evidence>
<dbReference type="HAMAP" id="MF_04083">
    <property type="entry name" value="HIV_ENV"/>
    <property type="match status" value="1"/>
</dbReference>
<feature type="site" description="Cleavage; by host furin" evidence="32">
    <location>
        <begin position="513"/>
        <end position="514"/>
    </location>
</feature>
<evidence type="ECO:0000256" key="12">
    <source>
        <dbReference type="ARBA" id="ARBA00022595"/>
    </source>
</evidence>
<evidence type="ECO:0000256" key="34">
    <source>
        <dbReference type="SAM" id="MobiDB-lite"/>
    </source>
</evidence>
<keyword evidence="13 32" id="KW-0165">Cleavage on pair of basic residues</keyword>
<comment type="domain">
    <text evidence="32">The membrane proximal external region (MPER) present in gp41 is a tryptophan-rich region recognized by the antibodies 2F5, Z13, and 4E10. MPER seems to play a role in fusion.</text>
</comment>
<dbReference type="GO" id="GO:1903908">
    <property type="term" value="P:positive regulation of plasma membrane raft polarization"/>
    <property type="evidence" value="ECO:0007669"/>
    <property type="project" value="UniProtKB-UniRule"/>
</dbReference>
<comment type="subcellular location">
    <subcellularLocation>
        <location evidence="3">Host cell membrane</location>
        <topology evidence="3">Peripheral membrane protein</topology>
    </subcellularLocation>
    <subcellularLocation>
        <location evidence="1">Host cell membrane</location>
        <topology evidence="1">Single-pass type I membrane protein</topology>
    </subcellularLocation>
    <subcellularLocation>
        <location evidence="2">Host endosome membrane</location>
        <topology evidence="2">Peripheral membrane protein</topology>
    </subcellularLocation>
    <subcellularLocation>
        <location evidence="5">Host endosome membrane</location>
        <topology evidence="5">Single-pass type I membrane protein</topology>
    </subcellularLocation>
    <subcellularLocation>
        <location evidence="6">Virion membrane</location>
        <topology evidence="6">Peripheral membrane protein</topology>
    </subcellularLocation>
    <subcellularLocation>
        <location evidence="4">Virion membrane</location>
        <topology evidence="4">Single-pass type I membrane protein</topology>
    </subcellularLocation>
</comment>
<feature type="domain" description="Human immunodeficiency virus 1 envelope glycoprotein Gp120" evidence="35">
    <location>
        <begin position="147"/>
        <end position="513"/>
    </location>
</feature>
<evidence type="ECO:0000256" key="8">
    <source>
        <dbReference type="ARBA" id="ARBA00022510"/>
    </source>
</evidence>
<dbReference type="EMBL" id="MT794634">
    <property type="protein sequence ID" value="QQX39334.1"/>
    <property type="molecule type" value="Genomic_RNA"/>
</dbReference>
<dbReference type="GO" id="GO:0016020">
    <property type="term" value="C:membrane"/>
    <property type="evidence" value="ECO:0007669"/>
    <property type="project" value="UniProtKB-UniRule"/>
</dbReference>
<evidence type="ECO:0000256" key="19">
    <source>
        <dbReference type="ARBA" id="ARBA00022870"/>
    </source>
</evidence>
<dbReference type="GO" id="GO:0020002">
    <property type="term" value="C:host cell plasma membrane"/>
    <property type="evidence" value="ECO:0007669"/>
    <property type="project" value="UniProtKB-SubCell"/>
</dbReference>
<comment type="subcellular location">
    <molecule>Surface protein gp120</molecule>
    <subcellularLocation>
        <location evidence="32">Virion membrane</location>
        <topology evidence="32">Peripheral membrane protein</topology>
    </subcellularLocation>
    <subcellularLocation>
        <location evidence="32">Host cell membrane</location>
        <topology evidence="32">Peripheral membrane protein</topology>
    </subcellularLocation>
    <subcellularLocation>
        <location evidence="32">Host endosome membrane</location>
        <topology evidence="32">Single-pass type I membrane protein</topology>
    </subcellularLocation>
    <text evidence="32">The surface protein is not anchored to the viral envelope, but associates with the extravirion surface through its binding to TM. It is probably concentrated at the site of budding and incorporated into the virions possibly by contacts between the cytoplasmic tail of Env and the N-terminus of Gag.</text>
</comment>
<evidence type="ECO:0000256" key="33">
    <source>
        <dbReference type="RuleBase" id="RU363095"/>
    </source>
</evidence>
<keyword evidence="19 32" id="KW-1043">Host membrane</keyword>
<keyword evidence="20 32" id="KW-0261">Viral envelope protein</keyword>
<keyword evidence="12 32" id="KW-1162">Viral penetration into host cytoplasm</keyword>
<proteinExistence type="inferred from homology"/>
<feature type="region of interest" description="Fusion peptide" evidence="32">
    <location>
        <begin position="514"/>
        <end position="534"/>
    </location>
</feature>
<evidence type="ECO:0000256" key="29">
    <source>
        <dbReference type="ARBA" id="ARBA00023280"/>
    </source>
</evidence>
<evidence type="ECO:0000256" key="30">
    <source>
        <dbReference type="ARBA" id="ARBA00023288"/>
    </source>
</evidence>
<dbReference type="GO" id="GO:0055036">
    <property type="term" value="C:virion membrane"/>
    <property type="evidence" value="ECO:0007669"/>
    <property type="project" value="UniProtKB-SubCell"/>
</dbReference>
<feature type="region of interest" description="CD4-binding loop" evidence="32">
    <location>
        <begin position="362"/>
        <end position="372"/>
    </location>
</feature>
<comment type="domain">
    <text evidence="32">Some of the most genetically diverse regions of the viral genome are present in Env. They are called variable regions 1 through 5 (V1 through V5). Coreceptor usage of gp120 is determined mainly by the primary structure of the third variable region (V3) in the outer domain of gp120. The sequence of V3 determines which coreceptor, CCR5 and/or CXCR4 (corresponding to R5/macrophage, X4/T cell and R5X4/T cell and macrophage tropism), is used to trigger the fusion potential of the Env complex, and hence which cells the virus can infect. Binding to CCR5 involves a region adjacent in addition to V3.</text>
</comment>
<evidence type="ECO:0000256" key="18">
    <source>
        <dbReference type="ARBA" id="ARBA00022844"/>
    </source>
</evidence>
<evidence type="ECO:0000256" key="17">
    <source>
        <dbReference type="ARBA" id="ARBA00022804"/>
    </source>
</evidence>
<evidence type="ECO:0000256" key="1">
    <source>
        <dbReference type="ARBA" id="ARBA00004402"/>
    </source>
</evidence>
<comment type="miscellaneous">
    <text evidence="32">Inhibitors targeting HIV-1 viral envelope proteins are used as antiretroviral drugs. Attachment of virions to the cell surface via non-specific interactions and CD4 binding can be blocked by inhibitors that include cyanovirin-N, cyclotriazadisulfonamide analogs, PRO 2000, TNX 355 and PRO 542. In addition, BMS 806 can block CD4-induced conformational changes. Env interactions with the coreceptor molecules can be targeted by CCR5 antagonists including SCH-D, maraviroc (UK 427857) and aplaviroc (GW 873140), and the CXCR4 antagonist AMD 070. Fusion of viral and cellular membranes can be inhibited by peptides such as enfuvirtide and tifuvirtide (T 1249). Resistance to inhibitors associated with mutations in Env are observed. Most of the time, single mutations confer only a modest reduction in drug susceptibility. Combination of several mutations is usually required to develop a high-level drug resistance.</text>
</comment>
<keyword evidence="24 32" id="KW-0175">Coiled coil</keyword>
<keyword evidence="7 32" id="KW-1168">Fusion of virus membrane with host membrane</keyword>
<feature type="region of interest" description="MPER; binding to GalCer" evidence="32">
    <location>
        <begin position="664"/>
        <end position="685"/>
    </location>
</feature>
<evidence type="ECO:0000256" key="13">
    <source>
        <dbReference type="ARBA" id="ARBA00022685"/>
    </source>
</evidence>
<dbReference type="InterPro" id="IPR000328">
    <property type="entry name" value="GP41-like"/>
</dbReference>
<keyword evidence="21 32" id="KW-1164">Virus endocytosis by host</keyword>
<reference evidence="37" key="2">
    <citation type="journal article" name="Sci. Transl. Med.">
        <title>Heightened resistance to host type 1 interferons characterizes HIV-1 at transmission and after antiretroviral therapy interruption.</title>
        <authorList>
            <person name="Gondim M.V.P."/>
            <person name="Sherrill-Mix S."/>
            <person name="Bibollet-Ruche F."/>
            <person name="Russell R.M."/>
            <person name="Trimboli S."/>
            <person name="Smith A.G."/>
            <person name="Li Y."/>
            <person name="Liu W."/>
            <person name="Avitto A.N."/>
            <person name="DeVoto J.C."/>
            <person name="Connell J."/>
            <person name="Fenton-May A.E."/>
            <person name="Pellegrino P."/>
            <person name="Williams I."/>
            <person name="Papasavvas E."/>
            <person name="Lorenzi J.C.C."/>
            <person name="Salantes D.B."/>
            <person name="Mampe F."/>
            <person name="Monroy M.A."/>
            <person name="Cohen Y.Z."/>
            <person name="Heath S."/>
            <person name="Saag M.S."/>
            <person name="Montaner L.J."/>
            <person name="Collman R.G."/>
            <person name="Siliciano J.M."/>
            <person name="Siliciano R.F."/>
            <person name="Plenderleith L.J."/>
            <person name="Sharp P.M."/>
            <person name="Caskey M."/>
            <person name="Nussenzweig M.C."/>
            <person name="Shaw G.M."/>
            <person name="Borrow P."/>
            <person name="Bar K.J."/>
            <person name="Hahn B.H."/>
        </authorList>
    </citation>
    <scope>NUCLEOTIDE SEQUENCE</scope>
    <source>
        <strain evidence="37">MM34.13.11D2</strain>
    </source>
</reference>
<dbReference type="GO" id="GO:0005198">
    <property type="term" value="F:structural molecule activity"/>
    <property type="evidence" value="ECO:0007669"/>
    <property type="project" value="UniProtKB-UniRule"/>
</dbReference>
<evidence type="ECO:0000256" key="7">
    <source>
        <dbReference type="ARBA" id="ARBA00022506"/>
    </source>
</evidence>
<evidence type="ECO:0000256" key="16">
    <source>
        <dbReference type="ARBA" id="ARBA00022729"/>
    </source>
</evidence>
<evidence type="ECO:0000256" key="14">
    <source>
        <dbReference type="ARBA" id="ARBA00022692"/>
    </source>
</evidence>
<keyword evidence="15 32" id="KW-0053">Apoptosis</keyword>
<feature type="disulfide bond" evidence="32">
    <location>
        <begin position="53"/>
        <end position="73"/>
    </location>
</feature>
<keyword evidence="14 32" id="KW-0812">Transmembrane</keyword>
<comment type="domain">
    <text evidence="32">The YXXL motif is involved in determining the exact site of viral release at the surface of infected mononuclear cells and promotes endocytosis. YXXL and di-leucine endocytosis motifs interact directly or indirectly with the clathrin adapter complexes, opperate independently, and their activities are not additive.</text>
</comment>
<keyword evidence="23 32" id="KW-1039">Host endosome</keyword>
<evidence type="ECO:0000256" key="26">
    <source>
        <dbReference type="ARBA" id="ARBA00023139"/>
    </source>
</evidence>
<comment type="caution">
    <text evidence="32 33">Lacks conserved residue(s) required for the propagation of feature annotation.</text>
</comment>
<evidence type="ECO:0000256" key="25">
    <source>
        <dbReference type="ARBA" id="ARBA00023136"/>
    </source>
</evidence>
<dbReference type="Pfam" id="PF00517">
    <property type="entry name" value="GP41"/>
    <property type="match status" value="1"/>
</dbReference>
<feature type="coiled-coil region" evidence="32">
    <location>
        <begin position="635"/>
        <end position="669"/>
    </location>
</feature>
<dbReference type="SUPFAM" id="SSF58069">
    <property type="entry name" value="Virus ectodomain"/>
    <property type="match status" value="1"/>
</dbReference>
<comment type="function">
    <text evidence="32">Envelope glycoprotein gp160: Oligomerizes in the host endoplasmic reticulum into predominantly trimers. In a second time, gp160 transits in the host Golgi, where glycosylation is completed. The precursor is then proteolytically cleaved in the trans-Golgi and thereby activated by cellular furin or furin-like proteases to produce gp120 and gp41.</text>
</comment>
<feature type="region of interest" description="V1" evidence="32">
    <location>
        <begin position="130"/>
        <end position="155"/>
    </location>
</feature>
<keyword evidence="11 32" id="KW-0945">Host-virus interaction</keyword>
<comment type="PTM">
    <text evidence="32">Palmitoylation of the transmembrane protein and of Env polyprotein (prior to its proteolytic cleavage) is essential for their association with host cell membrane lipid rafts. Palmitoylation is therefore required for envelope trafficking to classical lipid rafts, but not for viral replication.</text>
</comment>
<evidence type="ECO:0000256" key="20">
    <source>
        <dbReference type="ARBA" id="ARBA00022879"/>
    </source>
</evidence>
<dbReference type="FunFam" id="2.170.40.20:FF:000003">
    <property type="entry name" value="Envelope glycoprotein gp160"/>
    <property type="match status" value="1"/>
</dbReference>
<keyword evidence="9 32" id="KW-1032">Host cell membrane</keyword>
<comment type="function">
    <text evidence="32">Surface protein gp120: Attaches the virus to the host lymphoid cell by binding to the primary receptor CD4. This interaction induces a structural rearrangement creating a high affinity binding site for a chemokine coreceptor like CXCR4 and/or CCR5. Acts as a ligand for CD209/DC-SIGN and CLEC4M/DC-SIGNR, which are respectively found on dendritic cells (DCs), and on endothelial cells of liver sinusoids and lymph node sinuses. These interactions allow capture of viral particles at mucosal surfaces by these cells and subsequent transmission to permissive cells. HIV subverts the migration properties of dendritic cells to gain access to CD4+ T-cells in lymph nodes. Virus transmission to permissive T-cells occurs either in trans (without DCs infection, through viral capture and transmission), or in cis (following DCs productive infection, through the usual CD4-gp120 interaction), thereby inducing a robust infection. In trans infection, bound virions remain infectious over days and it is proposed that they are not degraded, but protected in non-lysosomal acidic organelles within the DCs close to the cell membrane thus contributing to the viral infectious potential during DCs' migration from the periphery to the lymphoid tissues. On arrival at lymphoid tissues, intact virions recycle back to DCs' cell surface allowing virus transmission to CD4+ T-cells.</text>
</comment>
<protein>
    <recommendedName>
        <fullName evidence="32">Envelope glycoprotein gp160</fullName>
    </recommendedName>
    <alternativeName>
        <fullName evidence="32">Env polyprotein</fullName>
    </alternativeName>
    <component>
        <recommendedName>
            <fullName evidence="32">Surface protein gp120</fullName>
            <shortName evidence="32">SU</shortName>
        </recommendedName>
        <alternativeName>
            <fullName evidence="32">Glycoprotein 120</fullName>
            <shortName evidence="32">gp120</shortName>
        </alternativeName>
    </component>
    <component>
        <recommendedName>
            <fullName evidence="32">Transmembrane protein gp41</fullName>
            <shortName evidence="32">TM</shortName>
        </recommendedName>
        <alternativeName>
            <fullName evidence="32">Glycoprotein 41</fullName>
            <shortName evidence="32">gp41</shortName>
        </alternativeName>
    </component>
</protein>
<evidence type="ECO:0000256" key="9">
    <source>
        <dbReference type="ARBA" id="ARBA00022511"/>
    </source>
</evidence>
<evidence type="ECO:0000256" key="23">
    <source>
        <dbReference type="ARBA" id="ARBA00023046"/>
    </source>
</evidence>
<organism evidence="37">
    <name type="scientific">Human immunodeficiency virus type 1</name>
    <name type="common">HIV-1</name>
    <dbReference type="NCBI Taxonomy" id="11676"/>
    <lineage>
        <taxon>Viruses</taxon>
        <taxon>Riboviria</taxon>
        <taxon>Pararnavirae</taxon>
        <taxon>Artverviricota</taxon>
        <taxon>Revtraviricetes</taxon>
        <taxon>Ortervirales</taxon>
        <taxon>Retroviridae</taxon>
        <taxon>Orthoretrovirinae</taxon>
        <taxon>Lentivirus</taxon>
        <taxon>Lentivirus humimdef1</taxon>
    </lineage>
</organism>
<evidence type="ECO:0000256" key="28">
    <source>
        <dbReference type="ARBA" id="ARBA00023180"/>
    </source>
</evidence>
<feature type="region of interest" description="Disordered" evidence="34">
    <location>
        <begin position="721"/>
        <end position="745"/>
    </location>
</feature>
<accession>A0A887F256</accession>
<evidence type="ECO:0000256" key="11">
    <source>
        <dbReference type="ARBA" id="ARBA00022581"/>
    </source>
</evidence>
<evidence type="ECO:0000256" key="24">
    <source>
        <dbReference type="ARBA" id="ARBA00023054"/>
    </source>
</evidence>
<gene>
    <name evidence="32 37" type="primary">env</name>
</gene>
<feature type="domain" description="Human immunodeficiency virus 1 envelope glycoprotein Gp120" evidence="35">
    <location>
        <begin position="33"/>
        <end position="141"/>
    </location>
</feature>
<keyword evidence="22 32" id="KW-1133">Transmembrane helix</keyword>
<dbReference type="GO" id="GO:0075512">
    <property type="term" value="P:clathrin-dependent endocytosis of virus by host cell"/>
    <property type="evidence" value="ECO:0007669"/>
    <property type="project" value="UniProtKB-UniRule"/>
</dbReference>
<organismHost>
    <name type="scientific">Homo sapiens</name>
    <name type="common">Human</name>
    <dbReference type="NCBI Taxonomy" id="9606"/>
</organismHost>
<feature type="transmembrane region" description="Helical" evidence="33">
    <location>
        <begin position="20"/>
        <end position="41"/>
    </location>
</feature>
<feature type="short sequence motif" description="YXXL motif; contains endocytosis signal" evidence="32">
    <location>
        <begin position="714"/>
        <end position="717"/>
    </location>
</feature>
<comment type="domain">
    <text evidence="32 33">The 17 amino acids long immunosuppressive region is present in many retroviral envelope proteins. Synthetic peptides derived from this relatively conserved sequence inhibit immune function in vitro and in vivo.</text>
</comment>
<dbReference type="GO" id="GO:0019031">
    <property type="term" value="C:viral envelope"/>
    <property type="evidence" value="ECO:0007669"/>
    <property type="project" value="UniProtKB-KW"/>
</dbReference>
<dbReference type="CDD" id="cd09909">
    <property type="entry name" value="HIV-1-like_HR1-HR2"/>
    <property type="match status" value="1"/>
</dbReference>
<reference evidence="37" key="1">
    <citation type="submission" date="2020-07" db="EMBL/GenBank/DDBJ databases">
        <authorList>
            <person name="Gondim M."/>
        </authorList>
    </citation>
    <scope>NUCLEOTIDE SEQUENCE</scope>
    <source>
        <strain evidence="37">MM34.13.11D2</strain>
    </source>
</reference>
<keyword evidence="8 32" id="KW-1170">Fusion of virus membrane with host endosomal membrane</keyword>
<dbReference type="GO" id="GO:0044175">
    <property type="term" value="C:host cell endosome membrane"/>
    <property type="evidence" value="ECO:0007669"/>
    <property type="project" value="UniProtKB-SubCell"/>
</dbReference>
<evidence type="ECO:0000256" key="5">
    <source>
        <dbReference type="ARBA" id="ARBA00004578"/>
    </source>
</evidence>
<feature type="domain" description="Retroviral envelope protein GP41-like" evidence="36">
    <location>
        <begin position="532"/>
        <end position="721"/>
    </location>
</feature>
<feature type="disulfide bond" evidence="32">
    <location>
        <begin position="217"/>
        <end position="246"/>
    </location>
</feature>
<dbReference type="Pfam" id="PF00516">
    <property type="entry name" value="GP120"/>
    <property type="match status" value="2"/>
</dbReference>
<feature type="chain" id="PRO_5033184689" description="Transmembrane protein gp41" evidence="32">
    <location>
        <begin position="514"/>
        <end position="858"/>
    </location>
</feature>
<keyword evidence="18 32" id="KW-0946">Virion</keyword>
<comment type="PTM">
    <text evidence="32">Specific enzymatic cleavages in vivo yield mature proteins. Envelope glycoproteins are synthesized as a inactive precursor that is heavily N-glycosylated and processed likely by host cell furin in the Golgi to yield the mature SU and TM proteins. The cleavage site between SU and TM requires the minimal sequence [KR]-X-[KR]-R. About 2 of the 9 disulfide bonds of gp41 are reduced by P4HB/PDI, following binding to CD4 receptor.</text>
</comment>
<dbReference type="SUPFAM" id="SSF56502">
    <property type="entry name" value="gp120 core"/>
    <property type="match status" value="2"/>
</dbReference>
<comment type="similarity">
    <text evidence="32">Belongs to the HIV-1 env protein family.</text>
</comment>
<dbReference type="GO" id="GO:1903911">
    <property type="term" value="P:positive regulation of receptor clustering"/>
    <property type="evidence" value="ECO:0007669"/>
    <property type="project" value="UniProtKB-UniRule"/>
</dbReference>
<feature type="region of interest" description="V2" evidence="32">
    <location>
        <begin position="156"/>
        <end position="195"/>
    </location>
</feature>
<keyword evidence="26 32" id="KW-0564">Palmitate</keyword>
<feature type="disulfide bond" evidence="32">
    <location>
        <begin position="130"/>
        <end position="156"/>
    </location>
</feature>
<evidence type="ECO:0000256" key="27">
    <source>
        <dbReference type="ARBA" id="ARBA00023157"/>
    </source>
</evidence>
<dbReference type="FunFam" id="1.20.5.490:FF:000001">
    <property type="entry name" value="Envelope glycoprotein gp160"/>
    <property type="match status" value="1"/>
</dbReference>
<dbReference type="GO" id="GO:0019082">
    <property type="term" value="P:viral protein processing"/>
    <property type="evidence" value="ECO:0007669"/>
    <property type="project" value="UniProtKB-UniRule"/>
</dbReference>
<evidence type="ECO:0000256" key="32">
    <source>
        <dbReference type="HAMAP-Rule" id="MF_04083"/>
    </source>
</evidence>
<keyword evidence="31 32" id="KW-1160">Virus entry into host cell</keyword>
<keyword evidence="28 32" id="KW-0325">Glycoprotein</keyword>
<dbReference type="InterPro" id="IPR000777">
    <property type="entry name" value="HIV1_Gp120"/>
</dbReference>
<comment type="subunit">
    <text evidence="32">The mature envelope protein (Env) consists of a homotrimer of non-covalently associated gp120-gp41 heterodimers. The resulting complex protrudes from the virus surface as a spike. There seems to be as few as 10 spikes on the average virion. Surface protein gp120 interacts with host CD4, CCR5 and CXCR4. Gp120 also interacts with the C-type lectins CD209/DC-SIGN and CLEC4M/DC-SIGNR (collectively referred to as DC-SIGN(R)). Gp120 and gp41 interact with GalCer. Gp120 interacts with host ITGA4/ITGB7 complex; on CD4+ T-cells, this interaction results in rapid activation of integrin ITGAL/LFA-1, which facilitates efficient cell-to-cell spreading of HIV-1. Gp120 interacts with cell-associated heparan sulfate; this interaction increases virus infectivity on permissive cells and may be involved in infection of CD4- cells.</text>
</comment>
<comment type="domain">
    <text evidence="32">The CD4-binding region is targeted by the antibody b12.</text>
</comment>
<feature type="disulfide bond" evidence="32">
    <location>
        <begin position="125"/>
        <end position="195"/>
    </location>
</feature>
<dbReference type="GO" id="GO:0019062">
    <property type="term" value="P:virion attachment to host cell"/>
    <property type="evidence" value="ECO:0007669"/>
    <property type="project" value="UniProtKB-UniRule"/>
</dbReference>
<evidence type="ECO:0000256" key="6">
    <source>
        <dbReference type="ARBA" id="ARBA00004650"/>
    </source>
</evidence>
<feature type="disulfide bond" evidence="32">
    <location>
        <begin position="118"/>
        <end position="204"/>
    </location>
</feature>
<keyword evidence="10 32" id="KW-1165">Clathrin-mediated endocytosis of virus by host</keyword>
<evidence type="ECO:0000256" key="22">
    <source>
        <dbReference type="ARBA" id="ARBA00022989"/>
    </source>
</evidence>
<feature type="chain" id="PRO_5033184691" description="Envelope glycoprotein gp160" evidence="32">
    <location>
        <begin position="32"/>
        <end position="858"/>
    </location>
</feature>
<dbReference type="InterPro" id="IPR037527">
    <property type="entry name" value="Gp160"/>
</dbReference>
<dbReference type="GO" id="GO:0019064">
    <property type="term" value="P:fusion of virus membrane with host plasma membrane"/>
    <property type="evidence" value="ECO:0007669"/>
    <property type="project" value="UniProtKB-UniRule"/>
</dbReference>
<comment type="PTM">
    <text evidence="32">Highly glycosylated by host. The high number of glycan on the protein is reffered to as 'glycan shield' because it contributes to hide protein sequence from adaptive immune system.</text>
</comment>
<keyword evidence="25 32" id="KW-0472">Membrane</keyword>
<dbReference type="FunFam" id="1.10.287.210:FF:000001">
    <property type="entry name" value="Envelope glycoprotein gp160"/>
    <property type="match status" value="1"/>
</dbReference>
<keyword evidence="17 32" id="KW-1161">Viral attachment to host cell</keyword>
<name>A0A887F256_HV1</name>
<evidence type="ECO:0000256" key="15">
    <source>
        <dbReference type="ARBA" id="ARBA00022703"/>
    </source>
</evidence>
<feature type="topological domain" description="Cytoplasmic" evidence="32">
    <location>
        <begin position="708"/>
        <end position="858"/>
    </location>
</feature>
<feature type="transmembrane region" description="Helical" evidence="33">
    <location>
        <begin position="682"/>
        <end position="707"/>
    </location>
</feature>
<keyword evidence="29 32" id="KW-0899">Viral immunoevasion</keyword>
<comment type="function">
    <text evidence="32">Transmembrane protein gp41: Acts as a class I viral fusion protein. Under the current model, the protein has at least 3 conformational states: pre-fusion native state, pre-hairpin intermediate state, and post-fusion hairpin state. During fusion of viral and target intracellular membranes, the coiled coil regions (heptad repeats) assume a trimer-of-hairpins structure, positioning the fusion peptide in close proximity to the C-terminal region of the ectodomain. The formation of this structure appears to drive apposition and subsequent fusion of viral and target cell membranes. Complete fusion occurs in host cell endosomes and is dynamin-dependent, however some lipid transfer might occur at the plasma membrane. The virus undergoes clathrin-dependent internalization long before endosomal fusion, thus minimizing the surface exposure of conserved viral epitopes during fusion and reducing the efficacy of inhibitors targeting these epitopes. Membranes fusion leads to delivery of the nucleocapsid into the cytoplasm.</text>
</comment>
<evidence type="ECO:0000259" key="36">
    <source>
        <dbReference type="Pfam" id="PF00517"/>
    </source>
</evidence>
<dbReference type="FunFam" id="2.170.40.20:FF:000004">
    <property type="entry name" value="Envelope glycoprotein gp160"/>
    <property type="match status" value="1"/>
</dbReference>